<dbReference type="AlphaFoldDB" id="A0A1X6P239"/>
<feature type="region of interest" description="Disordered" evidence="1">
    <location>
        <begin position="471"/>
        <end position="542"/>
    </location>
</feature>
<evidence type="ECO:0000313" key="2">
    <source>
        <dbReference type="EMBL" id="OSX74846.1"/>
    </source>
</evidence>
<feature type="compositionally biased region" description="Low complexity" evidence="1">
    <location>
        <begin position="1"/>
        <end position="29"/>
    </location>
</feature>
<name>A0A1X6P239_PORUM</name>
<feature type="compositionally biased region" description="Low complexity" evidence="1">
    <location>
        <begin position="472"/>
        <end position="488"/>
    </location>
</feature>
<evidence type="ECO:0000313" key="3">
    <source>
        <dbReference type="Proteomes" id="UP000218209"/>
    </source>
</evidence>
<gene>
    <name evidence="2" type="ORF">BU14_0265s0010</name>
</gene>
<feature type="region of interest" description="Disordered" evidence="1">
    <location>
        <begin position="1"/>
        <end position="39"/>
    </location>
</feature>
<keyword evidence="3" id="KW-1185">Reference proteome</keyword>
<feature type="compositionally biased region" description="Acidic residues" evidence="1">
    <location>
        <begin position="496"/>
        <end position="507"/>
    </location>
</feature>
<proteinExistence type="predicted"/>
<accession>A0A1X6P239</accession>
<dbReference type="EMBL" id="KV918928">
    <property type="protein sequence ID" value="OSX74846.1"/>
    <property type="molecule type" value="Genomic_DNA"/>
</dbReference>
<organism evidence="2 3">
    <name type="scientific">Porphyra umbilicalis</name>
    <name type="common">Purple laver</name>
    <name type="synonym">Red alga</name>
    <dbReference type="NCBI Taxonomy" id="2786"/>
    <lineage>
        <taxon>Eukaryota</taxon>
        <taxon>Rhodophyta</taxon>
        <taxon>Bangiophyceae</taxon>
        <taxon>Bangiales</taxon>
        <taxon>Bangiaceae</taxon>
        <taxon>Porphyra</taxon>
    </lineage>
</organism>
<evidence type="ECO:0000256" key="1">
    <source>
        <dbReference type="SAM" id="MobiDB-lite"/>
    </source>
</evidence>
<protein>
    <submittedName>
        <fullName evidence="2">Uncharacterized protein</fullName>
    </submittedName>
</protein>
<dbReference type="Proteomes" id="UP000218209">
    <property type="component" value="Unassembled WGS sequence"/>
</dbReference>
<reference evidence="2 3" key="1">
    <citation type="submission" date="2017-03" db="EMBL/GenBank/DDBJ databases">
        <title>WGS assembly of Porphyra umbilicalis.</title>
        <authorList>
            <person name="Brawley S.H."/>
            <person name="Blouin N.A."/>
            <person name="Ficko-Blean E."/>
            <person name="Wheeler G.L."/>
            <person name="Lohr M."/>
            <person name="Goodson H.V."/>
            <person name="Jenkins J.W."/>
            <person name="Blaby-Haas C.E."/>
            <person name="Helliwell K.E."/>
            <person name="Chan C."/>
            <person name="Marriage T."/>
            <person name="Bhattacharya D."/>
            <person name="Klein A.S."/>
            <person name="Badis Y."/>
            <person name="Brodie J."/>
            <person name="Cao Y."/>
            <person name="Collen J."/>
            <person name="Dittami S.M."/>
            <person name="Gachon C.M."/>
            <person name="Green B.R."/>
            <person name="Karpowicz S."/>
            <person name="Kim J.W."/>
            <person name="Kudahl U."/>
            <person name="Lin S."/>
            <person name="Michel G."/>
            <person name="Mittag M."/>
            <person name="Olson B.J."/>
            <person name="Pangilinan J."/>
            <person name="Peng Y."/>
            <person name="Qiu H."/>
            <person name="Shu S."/>
            <person name="Singer J.T."/>
            <person name="Smith A.G."/>
            <person name="Sprecher B.N."/>
            <person name="Wagner V."/>
            <person name="Wang W."/>
            <person name="Wang Z.-Y."/>
            <person name="Yan J."/>
            <person name="Yarish C."/>
            <person name="Zoeuner-Riek S."/>
            <person name="Zhuang Y."/>
            <person name="Zou Y."/>
            <person name="Lindquist E.A."/>
            <person name="Grimwood J."/>
            <person name="Barry K."/>
            <person name="Rokhsar D.S."/>
            <person name="Schmutz J."/>
            <person name="Stiller J.W."/>
            <person name="Grossman A.R."/>
            <person name="Prochnik S.E."/>
        </authorList>
    </citation>
    <scope>NUCLEOTIDE SEQUENCE [LARGE SCALE GENOMIC DNA]</scope>
    <source>
        <strain evidence="2">4086291</strain>
    </source>
</reference>
<sequence length="806" mass="87613">MSSSDASSSSCCSSSSSSKSLEMVDSSSSTRPRTKTVSLRKRLRKAIADAKRKVNNAKGPLTSAFPTADAFVSSLKGEQDRCLSEMKCQVTSIVDGFSFDFYFRDIMDVAHDAFGKAKKVQLRGRRQFDADGKILRSHSLDSNVNLLQEADVLRIHANTVHDGRPIKAFAMAVLFFSDATLLSWNGMVCSLAGNYAFFIHIRFPNIITEKMQWLSVGCGPIIKSESEDSAEKARAQVLKDAIFQRCLAILMHRFVPVSQYGEPMTVPGEEEPVLAVPRVVLYAADQPEERRVLGFKLRGCKRPCSHCLVGKHDAACRGPKAAVRDVLEHVDLQLDAAEALEDGAGQARMAQIEGGSSIVPIISALAAALGLGTGPCCLYQIFRSFSFVALLSCSRPILTPTLLFISVYIWCNSNLYRCLVRKGVVQATLKGRQWRHGVVVWAFMVAGLIGRREPGSTDPCFECQRRRRHRGVGASAGRRSASFRGRPSAVDRSGTDDDYETDSDVDSEVSRVTGGGRAQSDVGTDDVISGGEERVEDAPVQKAAESSDAYKELFGSRPIPEAVVHVVCLTARLMGELCGDNLSDDVRLTEAGALELLREAYDLVCRYIAVLFGPINTTKMHALGLHLKDELLNRGNLFEADTSVNESLHGLIKAMFENTNKKTTSFAVQMLRCQQTLVHIVAEDSDDNSGRLLGCPPLLASRSGVLTPATRSPRRRLISYAGFLSKRRTSLVLAMSRPPRTPTTRPSTTFSALPSACGTRRAADAGGDDDGCAYAGVVSRWLTSSLRMVGGGRRWQSSSAPTTGST</sequence>